<proteinExistence type="predicted"/>
<gene>
    <name evidence="1" type="ORF">CA606_12210</name>
</gene>
<protein>
    <recommendedName>
        <fullName evidence="3">ATP-grasp domain-containing protein</fullName>
    </recommendedName>
</protein>
<evidence type="ECO:0000313" key="2">
    <source>
        <dbReference type="Proteomes" id="UP000217311"/>
    </source>
</evidence>
<dbReference type="EMBL" id="CP023315">
    <property type="protein sequence ID" value="ATC33028.1"/>
    <property type="molecule type" value="Genomic_DNA"/>
</dbReference>
<name>A0A290MVL2_CAUVI</name>
<evidence type="ECO:0008006" key="3">
    <source>
        <dbReference type="Google" id="ProtNLM"/>
    </source>
</evidence>
<organism evidence="1 2">
    <name type="scientific">Caulobacter vibrioides</name>
    <name type="common">Caulobacter crescentus</name>
    <dbReference type="NCBI Taxonomy" id="155892"/>
    <lineage>
        <taxon>Bacteria</taxon>
        <taxon>Pseudomonadati</taxon>
        <taxon>Pseudomonadota</taxon>
        <taxon>Alphaproteobacteria</taxon>
        <taxon>Caulobacterales</taxon>
        <taxon>Caulobacteraceae</taxon>
        <taxon>Caulobacter</taxon>
    </lineage>
</organism>
<dbReference type="AlphaFoldDB" id="A0A290MVL2"/>
<dbReference type="Gene3D" id="3.30.470.20">
    <property type="entry name" value="ATP-grasp fold, B domain"/>
    <property type="match status" value="1"/>
</dbReference>
<dbReference type="SUPFAM" id="SSF56059">
    <property type="entry name" value="Glutathione synthetase ATP-binding domain-like"/>
    <property type="match status" value="1"/>
</dbReference>
<dbReference type="Proteomes" id="UP000217311">
    <property type="component" value="Chromosome"/>
</dbReference>
<sequence length="303" mass="33826">MKFIDFFENSSVSAILEDGDDHFSIFLNGVHLESPTVVVFDPKYLAQQFGATEEWASRLITQRNWRAFNDNLISILPGKKLNEPAAVQDILPKMKQLILACESGLKIPQTIVSNDTANIVNFGEKFGSLITKALGDPTIPVVGEDKAQRILMTAPLDHDILASADEKQPFPVLVQKNIEKRFEYRVVLVRDRIFAFRIDPHAHPLLATDYRRGGFMVKYVLTDLPIDIAGKIAILHEKTRLFSASYDLIEGIDGEFYFLEVNPAGVWGYIDESNGGVISDAFAEEVLAEFAQADQPSRLIAAQ</sequence>
<accession>A0A290MVL2</accession>
<reference evidence="2" key="1">
    <citation type="submission" date="2017-09" db="EMBL/GenBank/DDBJ databases">
        <title>Genome evolution observed in wild isolates of Caulobacter crescentus.</title>
        <authorList>
            <person name="Ely B."/>
            <person name="Wilson K."/>
            <person name="Scott D."/>
        </authorList>
    </citation>
    <scope>NUCLEOTIDE SEQUENCE [LARGE SCALE GENOMIC DNA]</scope>
    <source>
        <strain evidence="2">CB13b1a</strain>
    </source>
</reference>
<evidence type="ECO:0000313" key="1">
    <source>
        <dbReference type="EMBL" id="ATC33028.1"/>
    </source>
</evidence>